<comment type="caution">
    <text evidence="1">The sequence shown here is derived from an EMBL/GenBank/DDBJ whole genome shotgun (WGS) entry which is preliminary data.</text>
</comment>
<gene>
    <name evidence="1" type="ORF">LTR37_004463</name>
</gene>
<protein>
    <submittedName>
        <fullName evidence="1">Uncharacterized protein</fullName>
    </submittedName>
</protein>
<evidence type="ECO:0000313" key="1">
    <source>
        <dbReference type="EMBL" id="KAK3719244.1"/>
    </source>
</evidence>
<dbReference type="EMBL" id="JAUTXU010000027">
    <property type="protein sequence ID" value="KAK3719244.1"/>
    <property type="molecule type" value="Genomic_DNA"/>
</dbReference>
<organism evidence="1 2">
    <name type="scientific">Vermiconidia calcicola</name>
    <dbReference type="NCBI Taxonomy" id="1690605"/>
    <lineage>
        <taxon>Eukaryota</taxon>
        <taxon>Fungi</taxon>
        <taxon>Dikarya</taxon>
        <taxon>Ascomycota</taxon>
        <taxon>Pezizomycotina</taxon>
        <taxon>Dothideomycetes</taxon>
        <taxon>Dothideomycetidae</taxon>
        <taxon>Mycosphaerellales</taxon>
        <taxon>Extremaceae</taxon>
        <taxon>Vermiconidia</taxon>
    </lineage>
</organism>
<evidence type="ECO:0000313" key="2">
    <source>
        <dbReference type="Proteomes" id="UP001281147"/>
    </source>
</evidence>
<name>A0ACC3NLP7_9PEZI</name>
<proteinExistence type="predicted"/>
<reference evidence="1" key="1">
    <citation type="submission" date="2023-07" db="EMBL/GenBank/DDBJ databases">
        <title>Black Yeasts Isolated from many extreme environments.</title>
        <authorList>
            <person name="Coleine C."/>
            <person name="Stajich J.E."/>
            <person name="Selbmann L."/>
        </authorList>
    </citation>
    <scope>NUCLEOTIDE SEQUENCE</scope>
    <source>
        <strain evidence="1">CCFEE 5714</strain>
    </source>
</reference>
<dbReference type="Proteomes" id="UP001281147">
    <property type="component" value="Unassembled WGS sequence"/>
</dbReference>
<accession>A0ACC3NLP7</accession>
<keyword evidence="2" id="KW-1185">Reference proteome</keyword>
<sequence length="493" mass="55151">MEAPARLLRRSQRRQKQTRIGIAVAVAVVVLLVIVVPCAVLLPSGPAGPKQPSEVLLPLYIYPSSGAWEPLFNAVTLNSDVNFTVIVNPESGPGSGESPGDDYVSAIQRLNAIPNVRTVGYVRTGYGDRDIDTVTREVATYSGWSQLNNSLSVMGIFFDEAPHEWTLERQRYLAAANQAVVDAAGIRQPKLIIHNPGTPPDPRLDDTRTDIIVAFESPFDSFQDRQADLKSLSGDRSSYSFMVLDVPEGENMRKLVQRMSRQARYFIRSHPELQFIIIVNPNSGPGAPPWWPDPGYVREIPRLNAFDNVCTLGYVRIDYCHRAQDEVLADIRAYGKWTGDEVPHGTFVRGIFFDESPNNFSLNGVKYLENISNEVRKAEGIDHPRFVLQNPGTLPEERLVAPSRPDITAVCEESLEKYHSYSPAEKVGIEAWPRSQCCMILHTVPKQQIRPLVRELRRRAAYLFITELGIGACYQKWGSGWEEFVDAMASVDP</sequence>